<reference evidence="2" key="1">
    <citation type="submission" date="2020-05" db="EMBL/GenBank/DDBJ databases">
        <authorList>
            <person name="Chiriac C."/>
            <person name="Salcher M."/>
            <person name="Ghai R."/>
            <person name="Kavagutti S V."/>
        </authorList>
    </citation>
    <scope>NUCLEOTIDE SEQUENCE</scope>
</reference>
<name>A0A6J7FNI6_9ZZZZ</name>
<gene>
    <name evidence="1" type="ORF">UFOPK2683_00876</name>
    <name evidence="2" type="ORF">UFOPK3605_00171</name>
    <name evidence="3" type="ORF">UFOPK3897_00562</name>
    <name evidence="4" type="ORF">UFOPK4121_00179</name>
</gene>
<sequence length="69" mass="7674">MSDLEEIATQLRGIEESLRDLAYDRLLLATEGEEKSPEALTAAAEERRILQARRAIERAVKALEGPGHD</sequence>
<proteinExistence type="predicted"/>
<dbReference type="EMBL" id="CAEZYK010000043">
    <property type="protein sequence ID" value="CAB4724463.1"/>
    <property type="molecule type" value="Genomic_DNA"/>
</dbReference>
<dbReference type="EMBL" id="CAFBMM010000002">
    <property type="protein sequence ID" value="CAB4895488.1"/>
    <property type="molecule type" value="Genomic_DNA"/>
</dbReference>
<dbReference type="EMBL" id="CAFBOF010000007">
    <property type="protein sequence ID" value="CAB4972547.1"/>
    <property type="molecule type" value="Genomic_DNA"/>
</dbReference>
<evidence type="ECO:0000313" key="4">
    <source>
        <dbReference type="EMBL" id="CAB5013329.1"/>
    </source>
</evidence>
<organism evidence="2">
    <name type="scientific">freshwater metagenome</name>
    <dbReference type="NCBI Taxonomy" id="449393"/>
    <lineage>
        <taxon>unclassified sequences</taxon>
        <taxon>metagenomes</taxon>
        <taxon>ecological metagenomes</taxon>
    </lineage>
</organism>
<evidence type="ECO:0000313" key="2">
    <source>
        <dbReference type="EMBL" id="CAB4895488.1"/>
    </source>
</evidence>
<dbReference type="AlphaFoldDB" id="A0A6J7FNI6"/>
<dbReference type="EMBL" id="CAFBPQ010000002">
    <property type="protein sequence ID" value="CAB5013329.1"/>
    <property type="molecule type" value="Genomic_DNA"/>
</dbReference>
<accession>A0A6J7FNI6</accession>
<evidence type="ECO:0000313" key="3">
    <source>
        <dbReference type="EMBL" id="CAB4972547.1"/>
    </source>
</evidence>
<evidence type="ECO:0000313" key="1">
    <source>
        <dbReference type="EMBL" id="CAB4724463.1"/>
    </source>
</evidence>
<protein>
    <submittedName>
        <fullName evidence="2">Unannotated protein</fullName>
    </submittedName>
</protein>